<proteinExistence type="predicted"/>
<evidence type="ECO:0000256" key="7">
    <source>
        <dbReference type="SAM" id="SignalP"/>
    </source>
</evidence>
<dbReference type="InterPro" id="IPR039426">
    <property type="entry name" value="TonB-dep_rcpt-like"/>
</dbReference>
<dbReference type="SUPFAM" id="SSF56935">
    <property type="entry name" value="Porins"/>
    <property type="match status" value="1"/>
</dbReference>
<evidence type="ECO:0000259" key="8">
    <source>
        <dbReference type="Pfam" id="PF25183"/>
    </source>
</evidence>
<keyword evidence="4" id="KW-0812">Transmembrane</keyword>
<keyword evidence="7" id="KW-0732">Signal</keyword>
<dbReference type="Pfam" id="PF25183">
    <property type="entry name" value="OMP_b-brl_4"/>
    <property type="match status" value="1"/>
</dbReference>
<dbReference type="PANTHER" id="PTHR30069:SF46">
    <property type="entry name" value="OAR PROTEIN"/>
    <property type="match status" value="1"/>
</dbReference>
<dbReference type="SUPFAM" id="SSF49464">
    <property type="entry name" value="Carboxypeptidase regulatory domain-like"/>
    <property type="match status" value="1"/>
</dbReference>
<dbReference type="InterPro" id="IPR057601">
    <property type="entry name" value="Oar-like_b-barrel"/>
</dbReference>
<keyword evidence="5" id="KW-0472">Membrane</keyword>
<organism evidence="9">
    <name type="scientific">Solibacter usitatus (strain Ellin6076)</name>
    <dbReference type="NCBI Taxonomy" id="234267"/>
    <lineage>
        <taxon>Bacteria</taxon>
        <taxon>Pseudomonadati</taxon>
        <taxon>Acidobacteriota</taxon>
        <taxon>Terriglobia</taxon>
        <taxon>Bryobacterales</taxon>
        <taxon>Solibacteraceae</taxon>
        <taxon>Candidatus Solibacter</taxon>
    </lineage>
</organism>
<sequence precursor="true">MQLKFFTLAVSLAMLSAVTVRPANSQVLYGSVIGTITDSSDAVIPGATVTLTSKTTGLSKEVTSDGGGRYTIINVLPGHYDLKVVAKGFRTHMQLDTEVSPDTIARADVKMEVGQLTETVTIEATQAVLQTDKADTHSEIVTKAITSLPLGGYRNYQSLINLVPGAMPAALQNSITDTPGRALNTHINGANAQTNITRIDGAASVNVWLPHHVGYVTPEENVEVVNVTTGAANAEQGMAGASAITLVTKSGTNNIHGSAFEFHDDQHLKARNFFQAAGTDKPLSIYNNFGATVGGPIRKNRLFYFLSFDGTRQRQASPGFYTVPTAAQKAGDFSAIPTVIYDPQTGSSDGSGRLPFAGNVIPTNRLDPIALKLQSYYPSPNYAGPNLNASNYYAAGGPILSRNFFDTKINFVANDKETVWGKYGRMWATSGGKAVFGIAGGSGLGGSDPGLGDTLIQVATIGHTHTFNAHLILDGVVGYQRQGQSVLPNDYGTNYGLQFGIPNTNGPDPRQSGFPNIGISGYNGFGVPNWMPVTRTEESYTQSDNLTILHGAHEVRVGFDLVRHHLNHWQPEIGQGPRGYLGFNGGETALKGGPANNQFNAYAAFLLGLSDDTEKSLQYILATGREWQFGWYVQDRWQVGRNLTINIGLRYEFYPLMTRAGYGIESYDPSTNLVSMGGRGNVPENAGITVSHKLFAPRIGLAYRLNNQTVIRAGYGINFDPIPFSRPLRGWYPIVVNFANAPSNSYGWANTIEQGVPNVVGPNLSTGVVPLPANASERSPWAGEIHRGYIQSFNFTVERKLPLDILTSVGYVGSHSVHILADRDINAGSPGSGTTGLPQYAQFGRTIATNMWDGYLSSEYNSLQVAINRSFSKGMMVKGAYTYSKAIDYTDDDGWVSVGWNWGPVFQRNRAAAGYDRTHVFQVGWIYELPMGKGKSFAKSGVGAAILGNWQVNGVMAAYTGTPFTVTAPGTSLNAPNNTQTANQIGPVTRLGNVGPGQLYYNTTTAFAAVTAANTFGTSGRNILRNSGLWNTDLDITREFPIKERIRLQFRGEFFNLPNTSHFGSISSGSVTSGTFMQILSASGERQIRFGLRAAW</sequence>
<protein>
    <recommendedName>
        <fullName evidence="8">TonB-dependent transporter Oar-like beta-barrel domain-containing protein</fullName>
    </recommendedName>
</protein>
<evidence type="ECO:0000313" key="9">
    <source>
        <dbReference type="EMBL" id="ABJ87063.1"/>
    </source>
</evidence>
<dbReference type="InterPro" id="IPR008969">
    <property type="entry name" value="CarboxyPept-like_regulatory"/>
</dbReference>
<keyword evidence="6" id="KW-0998">Cell outer membrane</keyword>
<dbReference type="EMBL" id="CP000473">
    <property type="protein sequence ID" value="ABJ87063.1"/>
    <property type="molecule type" value="Genomic_DNA"/>
</dbReference>
<dbReference type="InterPro" id="IPR036942">
    <property type="entry name" value="Beta-barrel_TonB_sf"/>
</dbReference>
<feature type="domain" description="TonB-dependent transporter Oar-like beta-barrel" evidence="8">
    <location>
        <begin position="247"/>
        <end position="1088"/>
    </location>
</feature>
<dbReference type="GO" id="GO:0015344">
    <property type="term" value="F:siderophore uptake transmembrane transporter activity"/>
    <property type="evidence" value="ECO:0007669"/>
    <property type="project" value="TreeGrafter"/>
</dbReference>
<comment type="subcellular location">
    <subcellularLocation>
        <location evidence="1">Cell outer membrane</location>
        <topology evidence="1">Multi-pass membrane protein</topology>
    </subcellularLocation>
</comment>
<evidence type="ECO:0000256" key="5">
    <source>
        <dbReference type="ARBA" id="ARBA00023136"/>
    </source>
</evidence>
<keyword evidence="2" id="KW-0813">Transport</keyword>
<evidence type="ECO:0000256" key="1">
    <source>
        <dbReference type="ARBA" id="ARBA00004571"/>
    </source>
</evidence>
<gene>
    <name evidence="9" type="ordered locus">Acid_6137</name>
</gene>
<dbReference type="Gene3D" id="2.60.40.1120">
    <property type="entry name" value="Carboxypeptidase-like, regulatory domain"/>
    <property type="match status" value="1"/>
</dbReference>
<evidence type="ECO:0000256" key="4">
    <source>
        <dbReference type="ARBA" id="ARBA00022692"/>
    </source>
</evidence>
<evidence type="ECO:0000256" key="6">
    <source>
        <dbReference type="ARBA" id="ARBA00023237"/>
    </source>
</evidence>
<feature type="signal peptide" evidence="7">
    <location>
        <begin position="1"/>
        <end position="25"/>
    </location>
</feature>
<dbReference type="InParanoid" id="Q01TF7"/>
<dbReference type="eggNOG" id="COG4932">
    <property type="taxonomic scope" value="Bacteria"/>
</dbReference>
<keyword evidence="3" id="KW-1134">Transmembrane beta strand</keyword>
<dbReference type="STRING" id="234267.Acid_6137"/>
<dbReference type="GO" id="GO:0044718">
    <property type="term" value="P:siderophore transmembrane transport"/>
    <property type="evidence" value="ECO:0007669"/>
    <property type="project" value="TreeGrafter"/>
</dbReference>
<dbReference type="KEGG" id="sus:Acid_6137"/>
<evidence type="ECO:0000256" key="3">
    <source>
        <dbReference type="ARBA" id="ARBA00022452"/>
    </source>
</evidence>
<reference evidence="9" key="1">
    <citation type="submission" date="2006-10" db="EMBL/GenBank/DDBJ databases">
        <title>Complete sequence of Solibacter usitatus Ellin6076.</title>
        <authorList>
            <consortium name="US DOE Joint Genome Institute"/>
            <person name="Copeland A."/>
            <person name="Lucas S."/>
            <person name="Lapidus A."/>
            <person name="Barry K."/>
            <person name="Detter J.C."/>
            <person name="Glavina del Rio T."/>
            <person name="Hammon N."/>
            <person name="Israni S."/>
            <person name="Dalin E."/>
            <person name="Tice H."/>
            <person name="Pitluck S."/>
            <person name="Thompson L.S."/>
            <person name="Brettin T."/>
            <person name="Bruce D."/>
            <person name="Han C."/>
            <person name="Tapia R."/>
            <person name="Gilna P."/>
            <person name="Schmutz J."/>
            <person name="Larimer F."/>
            <person name="Land M."/>
            <person name="Hauser L."/>
            <person name="Kyrpides N."/>
            <person name="Mikhailova N."/>
            <person name="Janssen P.H."/>
            <person name="Kuske C.R."/>
            <person name="Richardson P."/>
        </authorList>
    </citation>
    <scope>NUCLEOTIDE SEQUENCE</scope>
    <source>
        <strain evidence="9">Ellin6076</strain>
    </source>
</reference>
<dbReference type="Gene3D" id="2.40.170.20">
    <property type="entry name" value="TonB-dependent receptor, beta-barrel domain"/>
    <property type="match status" value="1"/>
</dbReference>
<dbReference type="AlphaFoldDB" id="Q01TF7"/>
<evidence type="ECO:0000256" key="2">
    <source>
        <dbReference type="ARBA" id="ARBA00022448"/>
    </source>
</evidence>
<dbReference type="PANTHER" id="PTHR30069">
    <property type="entry name" value="TONB-DEPENDENT OUTER MEMBRANE RECEPTOR"/>
    <property type="match status" value="1"/>
</dbReference>
<accession>Q01TF7</accession>
<feature type="chain" id="PRO_5004162420" description="TonB-dependent transporter Oar-like beta-barrel domain-containing protein" evidence="7">
    <location>
        <begin position="26"/>
        <end position="1096"/>
    </location>
</feature>
<name>Q01TF7_SOLUE</name>
<dbReference type="GO" id="GO:0009279">
    <property type="term" value="C:cell outer membrane"/>
    <property type="evidence" value="ECO:0007669"/>
    <property type="project" value="UniProtKB-SubCell"/>
</dbReference>
<dbReference type="HOGENOM" id="CLU_006298_0_0_0"/>
<dbReference type="Pfam" id="PF13620">
    <property type="entry name" value="CarboxypepD_reg"/>
    <property type="match status" value="1"/>
</dbReference>